<dbReference type="OrthoDB" id="5912413at2759"/>
<evidence type="ECO:0000313" key="9">
    <source>
        <dbReference type="Proteomes" id="UP000267029"/>
    </source>
</evidence>
<keyword evidence="3 7" id="KW-0812">Transmembrane</keyword>
<gene>
    <name evidence="8" type="ORF">MCOS_LOCUS10443</name>
</gene>
<evidence type="ECO:0000256" key="5">
    <source>
        <dbReference type="ARBA" id="ARBA00022989"/>
    </source>
</evidence>
<dbReference type="GO" id="GO:0006814">
    <property type="term" value="P:sodium ion transport"/>
    <property type="evidence" value="ECO:0007669"/>
    <property type="project" value="InterPro"/>
</dbReference>
<reference evidence="8 9" key="1">
    <citation type="submission" date="2018-10" db="EMBL/GenBank/DDBJ databases">
        <authorList>
            <consortium name="Pathogen Informatics"/>
        </authorList>
    </citation>
    <scope>NUCLEOTIDE SEQUENCE [LARGE SCALE GENOMIC DNA]</scope>
</reference>
<dbReference type="Gene3D" id="2.60.40.1660">
    <property type="entry name" value="Na, k-atpase alpha subunit"/>
    <property type="match status" value="1"/>
</dbReference>
<accession>A0A0R3URD7</accession>
<name>A0A0R3URD7_MESCO</name>
<proteinExistence type="inferred from homology"/>
<evidence type="ECO:0000256" key="7">
    <source>
        <dbReference type="SAM" id="Phobius"/>
    </source>
</evidence>
<keyword evidence="4" id="KW-0735">Signal-anchor</keyword>
<dbReference type="EMBL" id="UXSR01006332">
    <property type="protein sequence ID" value="VDD84440.1"/>
    <property type="molecule type" value="Genomic_DNA"/>
</dbReference>
<dbReference type="Proteomes" id="UP000267029">
    <property type="component" value="Unassembled WGS sequence"/>
</dbReference>
<keyword evidence="6 7" id="KW-0472">Membrane</keyword>
<evidence type="ECO:0000256" key="2">
    <source>
        <dbReference type="ARBA" id="ARBA00005876"/>
    </source>
</evidence>
<keyword evidence="9" id="KW-1185">Reference proteome</keyword>
<feature type="transmembrane region" description="Helical" evidence="7">
    <location>
        <begin position="25"/>
        <end position="48"/>
    </location>
</feature>
<dbReference type="Pfam" id="PF00287">
    <property type="entry name" value="Na_K-ATPase"/>
    <property type="match status" value="1"/>
</dbReference>
<dbReference type="GO" id="GO:0005890">
    <property type="term" value="C:sodium:potassium-exchanging ATPase complex"/>
    <property type="evidence" value="ECO:0007669"/>
    <property type="project" value="InterPro"/>
</dbReference>
<sequence>MWRRYFHIHFRTEDVDSVKAICQRLLYFVVFYSVLGLFFVGYLNWYMYFQVPRDHPALTGMQSALQMNPGLSYVPNPDLFSSLLHFPTPEPLPSNEKSDEMAAFLHAYQDNTGSTEYEDCVQEGGYKQNPERPCTYDLNAGGPCNIMTGCGSFLLLACVDLGKRVLSRLEHSLSNSGFIHRLVFKWRLWTWCAKPCLSLRESHQHSISRTPECIAPAGGVRG</sequence>
<evidence type="ECO:0000256" key="4">
    <source>
        <dbReference type="ARBA" id="ARBA00022968"/>
    </source>
</evidence>
<dbReference type="AlphaFoldDB" id="A0A0R3URD7"/>
<dbReference type="GO" id="GO:0006813">
    <property type="term" value="P:potassium ion transport"/>
    <property type="evidence" value="ECO:0007669"/>
    <property type="project" value="InterPro"/>
</dbReference>
<evidence type="ECO:0000256" key="3">
    <source>
        <dbReference type="ARBA" id="ARBA00022692"/>
    </source>
</evidence>
<organism evidence="8 9">
    <name type="scientific">Mesocestoides corti</name>
    <name type="common">Flatworm</name>
    <dbReference type="NCBI Taxonomy" id="53468"/>
    <lineage>
        <taxon>Eukaryota</taxon>
        <taxon>Metazoa</taxon>
        <taxon>Spiralia</taxon>
        <taxon>Lophotrochozoa</taxon>
        <taxon>Platyhelminthes</taxon>
        <taxon>Cestoda</taxon>
        <taxon>Eucestoda</taxon>
        <taxon>Cyclophyllidea</taxon>
        <taxon>Mesocestoididae</taxon>
        <taxon>Mesocestoides</taxon>
    </lineage>
</organism>
<evidence type="ECO:0000256" key="1">
    <source>
        <dbReference type="ARBA" id="ARBA00004606"/>
    </source>
</evidence>
<protein>
    <submittedName>
        <fullName evidence="8">Uncharacterized protein</fullName>
    </submittedName>
</protein>
<keyword evidence="5 7" id="KW-1133">Transmembrane helix</keyword>
<dbReference type="InterPro" id="IPR000402">
    <property type="entry name" value="Na/K_ATPase_sub_beta"/>
</dbReference>
<comment type="similarity">
    <text evidence="2">Belongs to the X(+)/potassium ATPases subunit beta family.</text>
</comment>
<comment type="subcellular location">
    <subcellularLocation>
        <location evidence="1">Membrane</location>
        <topology evidence="1">Single-pass type II membrane protein</topology>
    </subcellularLocation>
</comment>
<dbReference type="STRING" id="53468.A0A0R3URD7"/>
<evidence type="ECO:0000256" key="6">
    <source>
        <dbReference type="ARBA" id="ARBA00023136"/>
    </source>
</evidence>
<evidence type="ECO:0000313" key="8">
    <source>
        <dbReference type="EMBL" id="VDD84440.1"/>
    </source>
</evidence>
<dbReference type="InterPro" id="IPR038702">
    <property type="entry name" value="Na/K_ATPase_sub_beta_sf"/>
</dbReference>